<keyword evidence="2" id="KW-1185">Reference proteome</keyword>
<reference evidence="1" key="1">
    <citation type="submission" date="2021-01" db="EMBL/GenBank/DDBJ databases">
        <title>Whole genome shotgun sequence of Actinoplanes ferrugineus NBRC 15555.</title>
        <authorList>
            <person name="Komaki H."/>
            <person name="Tamura T."/>
        </authorList>
    </citation>
    <scope>NUCLEOTIDE SEQUENCE</scope>
    <source>
        <strain evidence="1">NBRC 15555</strain>
    </source>
</reference>
<dbReference type="Proteomes" id="UP000598174">
    <property type="component" value="Unassembled WGS sequence"/>
</dbReference>
<comment type="caution">
    <text evidence="1">The sequence shown here is derived from an EMBL/GenBank/DDBJ whole genome shotgun (WGS) entry which is preliminary data.</text>
</comment>
<sequence length="163" mass="17801">MAAILVTVGMGPWSFDRLIRAVEPLCAYHDLFVQTGASAVVPPCPHARWIPLDEMQCRLSDAAIVITHAGSTVRLVQRLGRVPIVVARRRALAETGSDRQESFLRVEERAGRVRAVWAVETLPAAVASHLTPAARKLEPALPPAVSDEELTSILERVSRRLLG</sequence>
<evidence type="ECO:0000313" key="1">
    <source>
        <dbReference type="EMBL" id="GIE10876.1"/>
    </source>
</evidence>
<name>A0A919M8V5_9ACTN</name>
<evidence type="ECO:0000313" key="2">
    <source>
        <dbReference type="Proteomes" id="UP000598174"/>
    </source>
</evidence>
<gene>
    <name evidence="1" type="ORF">Afe05nite_27160</name>
</gene>
<proteinExistence type="predicted"/>
<dbReference type="RefSeq" id="WP_203817435.1">
    <property type="nucleotide sequence ID" value="NZ_BAAABP010000039.1"/>
</dbReference>
<accession>A0A919M8V5</accession>
<dbReference type="AlphaFoldDB" id="A0A919M8V5"/>
<dbReference type="EMBL" id="BOMM01000021">
    <property type="protein sequence ID" value="GIE10876.1"/>
    <property type="molecule type" value="Genomic_DNA"/>
</dbReference>
<evidence type="ECO:0008006" key="3">
    <source>
        <dbReference type="Google" id="ProtNLM"/>
    </source>
</evidence>
<organism evidence="1 2">
    <name type="scientific">Paractinoplanes ferrugineus</name>
    <dbReference type="NCBI Taxonomy" id="113564"/>
    <lineage>
        <taxon>Bacteria</taxon>
        <taxon>Bacillati</taxon>
        <taxon>Actinomycetota</taxon>
        <taxon>Actinomycetes</taxon>
        <taxon>Micromonosporales</taxon>
        <taxon>Micromonosporaceae</taxon>
        <taxon>Paractinoplanes</taxon>
    </lineage>
</organism>
<protein>
    <recommendedName>
        <fullName evidence="3">UDP-N-acetylglucosamine transferase subunit ALG13</fullName>
    </recommendedName>
</protein>